<dbReference type="Proteomes" id="UP000183180">
    <property type="component" value="Unassembled WGS sequence"/>
</dbReference>
<dbReference type="PANTHER" id="PTHR48111:SF36">
    <property type="entry name" value="TRANSCRIPTIONAL REGULATORY PROTEIN CUTR"/>
    <property type="match status" value="1"/>
</dbReference>
<dbReference type="InterPro" id="IPR001867">
    <property type="entry name" value="OmpR/PhoB-type_DNA-bd"/>
</dbReference>
<feature type="modified residue" description="4-aspartylphosphate" evidence="6">
    <location>
        <position position="66"/>
    </location>
</feature>
<keyword evidence="2" id="KW-0902">Two-component regulatory system</keyword>
<feature type="domain" description="Response regulatory" evidence="8">
    <location>
        <begin position="17"/>
        <end position="131"/>
    </location>
</feature>
<dbReference type="GO" id="GO:0000156">
    <property type="term" value="F:phosphorelay response regulator activity"/>
    <property type="evidence" value="ECO:0007669"/>
    <property type="project" value="TreeGrafter"/>
</dbReference>
<evidence type="ECO:0000256" key="6">
    <source>
        <dbReference type="PROSITE-ProRule" id="PRU00169"/>
    </source>
</evidence>
<protein>
    <submittedName>
        <fullName evidence="10">Two-component system, OmpR family, response regulator</fullName>
    </submittedName>
</protein>
<evidence type="ECO:0000259" key="9">
    <source>
        <dbReference type="PROSITE" id="PS51755"/>
    </source>
</evidence>
<dbReference type="Gene3D" id="3.40.50.2300">
    <property type="match status" value="1"/>
</dbReference>
<dbReference type="GO" id="GO:0005829">
    <property type="term" value="C:cytosol"/>
    <property type="evidence" value="ECO:0007669"/>
    <property type="project" value="TreeGrafter"/>
</dbReference>
<dbReference type="Pfam" id="PF00486">
    <property type="entry name" value="Trans_reg_C"/>
    <property type="match status" value="1"/>
</dbReference>
<dbReference type="STRING" id="158898.SAMN04488548_136413"/>
<keyword evidence="4 7" id="KW-0238">DNA-binding</keyword>
<dbReference type="EMBL" id="FNLM01000036">
    <property type="protein sequence ID" value="SDU80703.1"/>
    <property type="molecule type" value="Genomic_DNA"/>
</dbReference>
<dbReference type="FunFam" id="3.40.50.2300:FF:000001">
    <property type="entry name" value="DNA-binding response regulator PhoB"/>
    <property type="match status" value="1"/>
</dbReference>
<dbReference type="AlphaFoldDB" id="A0A1H2LI21"/>
<gene>
    <name evidence="10" type="ORF">SAMN04488548_136413</name>
</gene>
<reference evidence="10 11" key="1">
    <citation type="submission" date="2016-10" db="EMBL/GenBank/DDBJ databases">
        <authorList>
            <person name="de Groot N.N."/>
        </authorList>
    </citation>
    <scope>NUCLEOTIDE SEQUENCE [LARGE SCALE GENOMIC DNA]</scope>
    <source>
        <strain evidence="10 11">DSM 44215</strain>
    </source>
</reference>
<feature type="DNA-binding region" description="OmpR/PhoB-type" evidence="7">
    <location>
        <begin position="139"/>
        <end position="237"/>
    </location>
</feature>
<evidence type="ECO:0000313" key="11">
    <source>
        <dbReference type="Proteomes" id="UP000183180"/>
    </source>
</evidence>
<name>A0A1H2LI21_9ACTN</name>
<evidence type="ECO:0000256" key="3">
    <source>
        <dbReference type="ARBA" id="ARBA00023015"/>
    </source>
</evidence>
<feature type="domain" description="OmpR/PhoB-type" evidence="9">
    <location>
        <begin position="139"/>
        <end position="237"/>
    </location>
</feature>
<dbReference type="InterPro" id="IPR036388">
    <property type="entry name" value="WH-like_DNA-bd_sf"/>
</dbReference>
<accession>A0A1H2LI21</accession>
<evidence type="ECO:0000313" key="10">
    <source>
        <dbReference type="EMBL" id="SDU80703.1"/>
    </source>
</evidence>
<dbReference type="FunFam" id="1.10.10.10:FF:000005">
    <property type="entry name" value="Two-component system response regulator"/>
    <property type="match status" value="1"/>
</dbReference>
<sequence length="244" mass="27416">MNHVEPGYSGQILEHMRVLVVEDDPRATETLRRTLQAEGWTVDTAADGAEGVESACARTYDVIVSDIMMPRLNGYELVRELRHRGVWTPVLMLTAKDGEYDEADAFDLGADDYLVKPFSFVVLSARLRALARRGAPERPTVLRAGSLSLDPARREVRRGETPIRLTAREFAVLEYLMRHKGNVVSKTDILRAVWDEHYRGDDNIVEVYVGYLRRHIDTPFGCRTIETVRGAGYRLADNGGDPSA</sequence>
<dbReference type="PROSITE" id="PS51755">
    <property type="entry name" value="OMPR_PHOB"/>
    <property type="match status" value="1"/>
</dbReference>
<evidence type="ECO:0000259" key="8">
    <source>
        <dbReference type="PROSITE" id="PS50110"/>
    </source>
</evidence>
<dbReference type="SUPFAM" id="SSF52172">
    <property type="entry name" value="CheY-like"/>
    <property type="match status" value="1"/>
</dbReference>
<keyword evidence="5" id="KW-0804">Transcription</keyword>
<evidence type="ECO:0000256" key="1">
    <source>
        <dbReference type="ARBA" id="ARBA00022553"/>
    </source>
</evidence>
<evidence type="ECO:0000256" key="5">
    <source>
        <dbReference type="ARBA" id="ARBA00023163"/>
    </source>
</evidence>
<dbReference type="SMART" id="SM00862">
    <property type="entry name" value="Trans_reg_C"/>
    <property type="match status" value="1"/>
</dbReference>
<dbReference type="Pfam" id="PF00072">
    <property type="entry name" value="Response_reg"/>
    <property type="match status" value="1"/>
</dbReference>
<evidence type="ECO:0000256" key="2">
    <source>
        <dbReference type="ARBA" id="ARBA00023012"/>
    </source>
</evidence>
<proteinExistence type="predicted"/>
<keyword evidence="3" id="KW-0805">Transcription regulation</keyword>
<dbReference type="PROSITE" id="PS50110">
    <property type="entry name" value="RESPONSE_REGULATORY"/>
    <property type="match status" value="1"/>
</dbReference>
<dbReference type="InterPro" id="IPR039420">
    <property type="entry name" value="WalR-like"/>
</dbReference>
<dbReference type="GO" id="GO:0032993">
    <property type="term" value="C:protein-DNA complex"/>
    <property type="evidence" value="ECO:0007669"/>
    <property type="project" value="TreeGrafter"/>
</dbReference>
<dbReference type="SMART" id="SM00448">
    <property type="entry name" value="REC"/>
    <property type="match status" value="1"/>
</dbReference>
<dbReference type="InterPro" id="IPR011006">
    <property type="entry name" value="CheY-like_superfamily"/>
</dbReference>
<dbReference type="Gene3D" id="1.10.10.10">
    <property type="entry name" value="Winged helix-like DNA-binding domain superfamily/Winged helix DNA-binding domain"/>
    <property type="match status" value="1"/>
</dbReference>
<dbReference type="GO" id="GO:0006355">
    <property type="term" value="P:regulation of DNA-templated transcription"/>
    <property type="evidence" value="ECO:0007669"/>
    <property type="project" value="InterPro"/>
</dbReference>
<evidence type="ECO:0000256" key="7">
    <source>
        <dbReference type="PROSITE-ProRule" id="PRU01091"/>
    </source>
</evidence>
<dbReference type="PANTHER" id="PTHR48111">
    <property type="entry name" value="REGULATOR OF RPOS"/>
    <property type="match status" value="1"/>
</dbReference>
<keyword evidence="1 6" id="KW-0597">Phosphoprotein</keyword>
<dbReference type="CDD" id="cd00383">
    <property type="entry name" value="trans_reg_C"/>
    <property type="match status" value="1"/>
</dbReference>
<organism evidence="10 11">
    <name type="scientific">Gordonia westfalica</name>
    <dbReference type="NCBI Taxonomy" id="158898"/>
    <lineage>
        <taxon>Bacteria</taxon>
        <taxon>Bacillati</taxon>
        <taxon>Actinomycetota</taxon>
        <taxon>Actinomycetes</taxon>
        <taxon>Mycobacteriales</taxon>
        <taxon>Gordoniaceae</taxon>
        <taxon>Gordonia</taxon>
    </lineage>
</organism>
<dbReference type="InterPro" id="IPR001789">
    <property type="entry name" value="Sig_transdc_resp-reg_receiver"/>
</dbReference>
<evidence type="ECO:0000256" key="4">
    <source>
        <dbReference type="ARBA" id="ARBA00023125"/>
    </source>
</evidence>
<dbReference type="GO" id="GO:0000976">
    <property type="term" value="F:transcription cis-regulatory region binding"/>
    <property type="evidence" value="ECO:0007669"/>
    <property type="project" value="TreeGrafter"/>
</dbReference>